<proteinExistence type="predicted"/>
<keyword evidence="1" id="KW-1133">Transmembrane helix</keyword>
<evidence type="ECO:0008006" key="4">
    <source>
        <dbReference type="Google" id="ProtNLM"/>
    </source>
</evidence>
<keyword evidence="3" id="KW-1185">Reference proteome</keyword>
<protein>
    <recommendedName>
        <fullName evidence="4">Serine/threonine protein kinase</fullName>
    </recommendedName>
</protein>
<dbReference type="RefSeq" id="WP_253645747.1">
    <property type="nucleotide sequence ID" value="NZ_BAAAMO010000002.1"/>
</dbReference>
<keyword evidence="1" id="KW-0472">Membrane</keyword>
<gene>
    <name evidence="2" type="ORF">ACFQ04_11575</name>
</gene>
<evidence type="ECO:0000313" key="2">
    <source>
        <dbReference type="EMBL" id="MFD0926371.1"/>
    </source>
</evidence>
<name>A0ABW3G7F4_9NOCA</name>
<evidence type="ECO:0000313" key="3">
    <source>
        <dbReference type="Proteomes" id="UP001597068"/>
    </source>
</evidence>
<dbReference type="Proteomes" id="UP001597068">
    <property type="component" value="Unassembled WGS sequence"/>
</dbReference>
<sequence>MPTDAPTSERRRRSVATRPLVVAVGVIVALLVAIAVVAAVGARGTAGASGDAAVGGCVVVQDRGNGAVAVDTVGCTGEGMTFYVASRTERRSSCPGGTGASIVATSVRISVGDATLCLVPDLRAGRCYLLPTPTAAPSAGHVARYERKGCSTVSGASDSPIYAVTRRADGTSVLRCAAGEVAWGTTRPRPIAYCLAPTTAR</sequence>
<comment type="caution">
    <text evidence="2">The sequence shown here is derived from an EMBL/GenBank/DDBJ whole genome shotgun (WGS) entry which is preliminary data.</text>
</comment>
<reference evidence="3" key="1">
    <citation type="journal article" date="2019" name="Int. J. Syst. Evol. Microbiol.">
        <title>The Global Catalogue of Microorganisms (GCM) 10K type strain sequencing project: providing services to taxonomists for standard genome sequencing and annotation.</title>
        <authorList>
            <consortium name="The Broad Institute Genomics Platform"/>
            <consortium name="The Broad Institute Genome Sequencing Center for Infectious Disease"/>
            <person name="Wu L."/>
            <person name="Ma J."/>
        </authorList>
    </citation>
    <scope>NUCLEOTIDE SEQUENCE [LARGE SCALE GENOMIC DNA]</scope>
    <source>
        <strain evidence="3">CCUG 50873</strain>
    </source>
</reference>
<organism evidence="2 3">
    <name type="scientific">Williamsia deligens</name>
    <dbReference type="NCBI Taxonomy" id="321325"/>
    <lineage>
        <taxon>Bacteria</taxon>
        <taxon>Bacillati</taxon>
        <taxon>Actinomycetota</taxon>
        <taxon>Actinomycetes</taxon>
        <taxon>Mycobacteriales</taxon>
        <taxon>Nocardiaceae</taxon>
        <taxon>Williamsia</taxon>
    </lineage>
</organism>
<feature type="transmembrane region" description="Helical" evidence="1">
    <location>
        <begin position="20"/>
        <end position="42"/>
    </location>
</feature>
<accession>A0ABW3G7F4</accession>
<keyword evidence="1" id="KW-0812">Transmembrane</keyword>
<dbReference type="EMBL" id="JBHTIL010000001">
    <property type="protein sequence ID" value="MFD0926371.1"/>
    <property type="molecule type" value="Genomic_DNA"/>
</dbReference>
<evidence type="ECO:0000256" key="1">
    <source>
        <dbReference type="SAM" id="Phobius"/>
    </source>
</evidence>